<gene>
    <name evidence="2" type="ORF">KE274_01460</name>
</gene>
<comment type="caution">
    <text evidence="2">The sequence shown here is derived from an EMBL/GenBank/DDBJ whole genome shotgun (WGS) entry which is preliminary data.</text>
</comment>
<organism evidence="2 3">
    <name type="scientific">Microbacterium paraoxydans</name>
    <dbReference type="NCBI Taxonomy" id="199592"/>
    <lineage>
        <taxon>Bacteria</taxon>
        <taxon>Bacillati</taxon>
        <taxon>Actinomycetota</taxon>
        <taxon>Actinomycetes</taxon>
        <taxon>Micrococcales</taxon>
        <taxon>Microbacteriaceae</taxon>
        <taxon>Microbacterium</taxon>
    </lineage>
</organism>
<keyword evidence="1" id="KW-1133">Transmembrane helix</keyword>
<reference evidence="2 3" key="1">
    <citation type="submission" date="2021-04" db="EMBL/GenBank/DDBJ databases">
        <title>Whole genome analysis of root endophytic bacterium Microbacterium paraoxydans ku-mp colonizing RP-bio226 rice variety.</title>
        <authorList>
            <person name="Ulaganathan K."/>
            <person name="Latha B."/>
        </authorList>
    </citation>
    <scope>NUCLEOTIDE SEQUENCE [LARGE SCALE GENOMIC DNA]</scope>
    <source>
        <strain evidence="3">ku-mp</strain>
    </source>
</reference>
<protein>
    <submittedName>
        <fullName evidence="2">Uncharacterized protein</fullName>
    </submittedName>
</protein>
<feature type="transmembrane region" description="Helical" evidence="1">
    <location>
        <begin position="84"/>
        <end position="105"/>
    </location>
</feature>
<name>A0ABS5IIJ0_9MICO</name>
<dbReference type="EMBL" id="JAGTUK010000001">
    <property type="protein sequence ID" value="MBS0022769.1"/>
    <property type="molecule type" value="Genomic_DNA"/>
</dbReference>
<keyword evidence="3" id="KW-1185">Reference proteome</keyword>
<dbReference type="RefSeq" id="WP_211540353.1">
    <property type="nucleotide sequence ID" value="NZ_JAGTUK010000001.1"/>
</dbReference>
<feature type="transmembrane region" description="Helical" evidence="1">
    <location>
        <begin position="29"/>
        <end position="50"/>
    </location>
</feature>
<sequence length="170" mass="17748">MSLTPPPALAEPRVSALPGASVIAGIRRALLWSVIVGVVYSFFMVGSTSYCPGGFDGSGGFVDSEGRSVDQAPVCVSMQLQPSVLVYVGIAAIFLIALGRVTKAADERAALRTLERAMYGAGVLVAIALVVSHVWFQSIDLEQFTSGSWSVVSPFPLGVIDVSTEPLTAS</sequence>
<dbReference type="Proteomes" id="UP000678243">
    <property type="component" value="Unassembled WGS sequence"/>
</dbReference>
<keyword evidence="1" id="KW-0812">Transmembrane</keyword>
<accession>A0ABS5IIJ0</accession>
<keyword evidence="1" id="KW-0472">Membrane</keyword>
<evidence type="ECO:0000313" key="3">
    <source>
        <dbReference type="Proteomes" id="UP000678243"/>
    </source>
</evidence>
<evidence type="ECO:0000256" key="1">
    <source>
        <dbReference type="SAM" id="Phobius"/>
    </source>
</evidence>
<evidence type="ECO:0000313" key="2">
    <source>
        <dbReference type="EMBL" id="MBS0022769.1"/>
    </source>
</evidence>
<proteinExistence type="predicted"/>
<feature type="transmembrane region" description="Helical" evidence="1">
    <location>
        <begin position="117"/>
        <end position="136"/>
    </location>
</feature>